<dbReference type="PROSITE" id="PS50240">
    <property type="entry name" value="TRYPSIN_DOM"/>
    <property type="match status" value="1"/>
</dbReference>
<keyword evidence="1" id="KW-0732">Signal</keyword>
<dbReference type="OrthoDB" id="3657335at2"/>
<dbReference type="EMBL" id="PVLV01000129">
    <property type="protein sequence ID" value="PRH79255.1"/>
    <property type="molecule type" value="Genomic_DNA"/>
</dbReference>
<evidence type="ECO:0000259" key="2">
    <source>
        <dbReference type="PROSITE" id="PS50240"/>
    </source>
</evidence>
<dbReference type="InterPro" id="IPR001314">
    <property type="entry name" value="Peptidase_S1A"/>
</dbReference>
<evidence type="ECO:0000313" key="3">
    <source>
        <dbReference type="EMBL" id="PRH79255.1"/>
    </source>
</evidence>
<feature type="signal peptide" evidence="1">
    <location>
        <begin position="1"/>
        <end position="25"/>
    </location>
</feature>
<dbReference type="RefSeq" id="WP_105868623.1">
    <property type="nucleotide sequence ID" value="NZ_PVLV01000129.1"/>
</dbReference>
<keyword evidence="4" id="KW-1185">Reference proteome</keyword>
<proteinExistence type="predicted"/>
<dbReference type="PRINTS" id="PR00722">
    <property type="entry name" value="CHYMOTRYPSIN"/>
</dbReference>
<dbReference type="InterPro" id="IPR018114">
    <property type="entry name" value="TRYPSIN_HIS"/>
</dbReference>
<dbReference type="InterPro" id="IPR043504">
    <property type="entry name" value="Peptidase_S1_PA_chymotrypsin"/>
</dbReference>
<gene>
    <name evidence="3" type="ORF">C6N75_10620</name>
</gene>
<feature type="domain" description="Peptidase S1" evidence="2">
    <location>
        <begin position="26"/>
        <end position="269"/>
    </location>
</feature>
<dbReference type="Pfam" id="PF00089">
    <property type="entry name" value="Trypsin"/>
    <property type="match status" value="1"/>
</dbReference>
<name>A0A2S9PXX6_9ACTN</name>
<dbReference type="PROSITE" id="PS00134">
    <property type="entry name" value="TRYPSIN_HIS"/>
    <property type="match status" value="1"/>
</dbReference>
<reference evidence="3 4" key="1">
    <citation type="submission" date="2018-03" db="EMBL/GenBank/DDBJ databases">
        <title>Novel Streptomyces sp. from soil.</title>
        <authorList>
            <person name="Tan G.Y.A."/>
            <person name="Lee Z.Y."/>
        </authorList>
    </citation>
    <scope>NUCLEOTIDE SEQUENCE [LARGE SCALE GENOMIC DNA]</scope>
    <source>
        <strain evidence="3 4">ST5x</strain>
    </source>
</reference>
<dbReference type="InterPro" id="IPR009003">
    <property type="entry name" value="Peptidase_S1_PA"/>
</dbReference>
<accession>A0A2S9PXX6</accession>
<dbReference type="Proteomes" id="UP000239322">
    <property type="component" value="Unassembled WGS sequence"/>
</dbReference>
<comment type="caution">
    <text evidence="3">The sequence shown here is derived from an EMBL/GenBank/DDBJ whole genome shotgun (WGS) entry which is preliminary data.</text>
</comment>
<dbReference type="PANTHER" id="PTHR24258">
    <property type="entry name" value="SERINE PROTEASE-RELATED"/>
    <property type="match status" value="1"/>
</dbReference>
<dbReference type="Gene3D" id="2.40.10.10">
    <property type="entry name" value="Trypsin-like serine proteases"/>
    <property type="match status" value="1"/>
</dbReference>
<dbReference type="SMART" id="SM00020">
    <property type="entry name" value="Tryp_SPc"/>
    <property type="match status" value="1"/>
</dbReference>
<dbReference type="InterPro" id="IPR001254">
    <property type="entry name" value="Trypsin_dom"/>
</dbReference>
<dbReference type="AlphaFoldDB" id="A0A2S9PXX6"/>
<sequence length="269" mass="28041">MRKFLMLPTAGIVLSSILLSSPAHAVVGGVELDEDTRAAAFGPLVALEVDKPGTDDDLMEVCGGVKIKEDTVLTAAHCVANETGTFKRISVRGNSLNFLEGGVTADATRMIPHTKFDPASLENDIALLKFSPEALDGIPAAALPSSPADTAQPAILTGWGLTEDGQLPQTGNARAASLRVAGTGGECKTGYDMPPTVFCMNSQDPELAMGSGQGDSGSPVWQERDGKMTVVGVDSWATHGPEGPFVRRGDSTIATQVTDYLNWIATAAN</sequence>
<feature type="chain" id="PRO_5015635929" description="Peptidase S1 domain-containing protein" evidence="1">
    <location>
        <begin position="26"/>
        <end position="269"/>
    </location>
</feature>
<protein>
    <recommendedName>
        <fullName evidence="2">Peptidase S1 domain-containing protein</fullName>
    </recommendedName>
</protein>
<dbReference type="SUPFAM" id="SSF50494">
    <property type="entry name" value="Trypsin-like serine proteases"/>
    <property type="match status" value="1"/>
</dbReference>
<organism evidence="3 4">
    <name type="scientific">Streptomyces solincola</name>
    <dbReference type="NCBI Taxonomy" id="2100817"/>
    <lineage>
        <taxon>Bacteria</taxon>
        <taxon>Bacillati</taxon>
        <taxon>Actinomycetota</taxon>
        <taxon>Actinomycetes</taxon>
        <taxon>Kitasatosporales</taxon>
        <taxon>Streptomycetaceae</taxon>
        <taxon>Streptomyces</taxon>
    </lineage>
</organism>
<dbReference type="GO" id="GO:0004252">
    <property type="term" value="F:serine-type endopeptidase activity"/>
    <property type="evidence" value="ECO:0007669"/>
    <property type="project" value="InterPro"/>
</dbReference>
<evidence type="ECO:0000313" key="4">
    <source>
        <dbReference type="Proteomes" id="UP000239322"/>
    </source>
</evidence>
<evidence type="ECO:0000256" key="1">
    <source>
        <dbReference type="SAM" id="SignalP"/>
    </source>
</evidence>
<dbReference type="GO" id="GO:0006508">
    <property type="term" value="P:proteolysis"/>
    <property type="evidence" value="ECO:0007669"/>
    <property type="project" value="InterPro"/>
</dbReference>
<dbReference type="PANTHER" id="PTHR24258:SF140">
    <property type="entry name" value="BCDNA.GH08420-RELATED"/>
    <property type="match status" value="1"/>
</dbReference>